<dbReference type="EMBL" id="GBRH01160884">
    <property type="protein sequence ID" value="JAE37012.1"/>
    <property type="molecule type" value="Transcribed_RNA"/>
</dbReference>
<keyword evidence="1" id="KW-0472">Membrane</keyword>
<evidence type="ECO:0000256" key="1">
    <source>
        <dbReference type="SAM" id="Phobius"/>
    </source>
</evidence>
<organism evidence="2">
    <name type="scientific">Arundo donax</name>
    <name type="common">Giant reed</name>
    <name type="synonym">Donax arundinaceus</name>
    <dbReference type="NCBI Taxonomy" id="35708"/>
    <lineage>
        <taxon>Eukaryota</taxon>
        <taxon>Viridiplantae</taxon>
        <taxon>Streptophyta</taxon>
        <taxon>Embryophyta</taxon>
        <taxon>Tracheophyta</taxon>
        <taxon>Spermatophyta</taxon>
        <taxon>Magnoliopsida</taxon>
        <taxon>Liliopsida</taxon>
        <taxon>Poales</taxon>
        <taxon>Poaceae</taxon>
        <taxon>PACMAD clade</taxon>
        <taxon>Arundinoideae</taxon>
        <taxon>Arundineae</taxon>
        <taxon>Arundo</taxon>
    </lineage>
</organism>
<accession>A0A0A9HJS2</accession>
<protein>
    <submittedName>
        <fullName evidence="2">Uncharacterized protein</fullName>
    </submittedName>
</protein>
<sequence length="30" mass="3731">MILKLIIYSLYLPYTCVVNFFLKIYENQRM</sequence>
<reference evidence="2" key="1">
    <citation type="submission" date="2014-09" db="EMBL/GenBank/DDBJ databases">
        <authorList>
            <person name="Magalhaes I.L.F."/>
            <person name="Oliveira U."/>
            <person name="Santos F.R."/>
            <person name="Vidigal T.H.D.A."/>
            <person name="Brescovit A.D."/>
            <person name="Santos A.J."/>
        </authorList>
    </citation>
    <scope>NUCLEOTIDE SEQUENCE</scope>
    <source>
        <tissue evidence="2">Shoot tissue taken approximately 20 cm above the soil surface</tissue>
    </source>
</reference>
<name>A0A0A9HJS2_ARUDO</name>
<keyword evidence="1" id="KW-1133">Transmembrane helix</keyword>
<feature type="transmembrane region" description="Helical" evidence="1">
    <location>
        <begin position="6"/>
        <end position="25"/>
    </location>
</feature>
<keyword evidence="1" id="KW-0812">Transmembrane</keyword>
<proteinExistence type="predicted"/>
<reference evidence="2" key="2">
    <citation type="journal article" date="2015" name="Data Brief">
        <title>Shoot transcriptome of the giant reed, Arundo donax.</title>
        <authorList>
            <person name="Barrero R.A."/>
            <person name="Guerrero F.D."/>
            <person name="Moolhuijzen P."/>
            <person name="Goolsby J.A."/>
            <person name="Tidwell J."/>
            <person name="Bellgard S.E."/>
            <person name="Bellgard M.I."/>
        </authorList>
    </citation>
    <scope>NUCLEOTIDE SEQUENCE</scope>
    <source>
        <tissue evidence="2">Shoot tissue taken approximately 20 cm above the soil surface</tissue>
    </source>
</reference>
<dbReference type="AlphaFoldDB" id="A0A0A9HJS2"/>
<evidence type="ECO:0000313" key="2">
    <source>
        <dbReference type="EMBL" id="JAE37012.1"/>
    </source>
</evidence>